<proteinExistence type="predicted"/>
<accession>A0A6L5X5K4</accession>
<sequence>MRIMVSACLIGENCKYNGGNNRDEELLNLLSGHEVIAVCPEVLGGLPTPRQPSELRNGRVISRNGQDVDAAFRLGAEKCLEIARKEEPDLIILQSRSPSCGVKQRYDGSFSGRLEAGTGVTAELLLRDGFSVLDIGDKEQIRAKIRDVQERQ</sequence>
<reference evidence="1 2" key="1">
    <citation type="submission" date="2019-08" db="EMBL/GenBank/DDBJ databases">
        <title>In-depth cultivation of the pig gut microbiome towards novel bacterial diversity and tailored functional studies.</title>
        <authorList>
            <person name="Wylensek D."/>
            <person name="Hitch T.C.A."/>
            <person name="Clavel T."/>
        </authorList>
    </citation>
    <scope>NUCLEOTIDE SEQUENCE [LARGE SCALE GENOMIC DNA]</scope>
    <source>
        <strain evidence="1 2">Oil+RF-744-WCA-WT-11</strain>
    </source>
</reference>
<evidence type="ECO:0000313" key="2">
    <source>
        <dbReference type="Proteomes" id="UP000481852"/>
    </source>
</evidence>
<dbReference type="PANTHER" id="PTHR30087">
    <property type="entry name" value="INNER MEMBRANE PROTEIN"/>
    <property type="match status" value="1"/>
</dbReference>
<evidence type="ECO:0000313" key="1">
    <source>
        <dbReference type="EMBL" id="MSS14668.1"/>
    </source>
</evidence>
<keyword evidence="2" id="KW-1185">Reference proteome</keyword>
<protein>
    <submittedName>
        <fullName evidence="1">DUF523 domain-containing protein</fullName>
    </submittedName>
</protein>
<dbReference type="RefSeq" id="WP_154524720.1">
    <property type="nucleotide sequence ID" value="NZ_JAQYJL010000026.1"/>
</dbReference>
<dbReference type="PANTHER" id="PTHR30087:SF1">
    <property type="entry name" value="HYPOTHETICAL CYTOSOLIC PROTEIN"/>
    <property type="match status" value="1"/>
</dbReference>
<gene>
    <name evidence="1" type="ORF">FYJ35_06365</name>
</gene>
<dbReference type="AlphaFoldDB" id="A0A6L5X5K4"/>
<dbReference type="InterPro" id="IPR007553">
    <property type="entry name" value="2-thiour_desulf"/>
</dbReference>
<dbReference type="Proteomes" id="UP000481852">
    <property type="component" value="Unassembled WGS sequence"/>
</dbReference>
<dbReference type="EMBL" id="VULZ01000005">
    <property type="protein sequence ID" value="MSS14668.1"/>
    <property type="molecule type" value="Genomic_DNA"/>
</dbReference>
<dbReference type="Pfam" id="PF04463">
    <property type="entry name" value="2-thiour_desulf"/>
    <property type="match status" value="1"/>
</dbReference>
<organism evidence="1 2">
    <name type="scientific">Porcincola intestinalis</name>
    <dbReference type="NCBI Taxonomy" id="2606632"/>
    <lineage>
        <taxon>Bacteria</taxon>
        <taxon>Bacillati</taxon>
        <taxon>Bacillota</taxon>
        <taxon>Clostridia</taxon>
        <taxon>Lachnospirales</taxon>
        <taxon>Lachnospiraceae</taxon>
        <taxon>Porcincola</taxon>
    </lineage>
</organism>
<name>A0A6L5X5K4_9FIRM</name>
<comment type="caution">
    <text evidence="1">The sequence shown here is derived from an EMBL/GenBank/DDBJ whole genome shotgun (WGS) entry which is preliminary data.</text>
</comment>